<dbReference type="Pfam" id="PF12833">
    <property type="entry name" value="HTH_18"/>
    <property type="match status" value="1"/>
</dbReference>
<dbReference type="InParanoid" id="A0A061AAC6"/>
<organism evidence="5 6">
    <name type="scientific">Acholeplasma oculi</name>
    <dbReference type="NCBI Taxonomy" id="35623"/>
    <lineage>
        <taxon>Bacteria</taxon>
        <taxon>Bacillati</taxon>
        <taxon>Mycoplasmatota</taxon>
        <taxon>Mollicutes</taxon>
        <taxon>Acholeplasmatales</taxon>
        <taxon>Acholeplasmataceae</taxon>
        <taxon>Acholeplasma</taxon>
    </lineage>
</organism>
<dbReference type="PANTHER" id="PTHR47504">
    <property type="entry name" value="RIGHT ORIGIN-BINDING PROTEIN"/>
    <property type="match status" value="1"/>
</dbReference>
<dbReference type="AlphaFoldDB" id="A0A061AAC6"/>
<dbReference type="FunCoup" id="A0A061AAC6">
    <property type="interactions" value="4"/>
</dbReference>
<dbReference type="Pfam" id="PF14526">
    <property type="entry name" value="Cass2"/>
    <property type="match status" value="1"/>
</dbReference>
<accession>A0A061AAC6</accession>
<keyword evidence="6" id="KW-1185">Reference proteome</keyword>
<keyword evidence="2" id="KW-0238">DNA-binding</keyword>
<dbReference type="EMBL" id="LK028559">
    <property type="protein sequence ID" value="CDR30783.1"/>
    <property type="molecule type" value="Genomic_DNA"/>
</dbReference>
<dbReference type="Gene3D" id="3.20.80.10">
    <property type="entry name" value="Regulatory factor, effector binding domain"/>
    <property type="match status" value="1"/>
</dbReference>
<proteinExistence type="predicted"/>
<dbReference type="STRING" id="35623.Aocu_07100"/>
<dbReference type="InterPro" id="IPR050959">
    <property type="entry name" value="MarA-like"/>
</dbReference>
<evidence type="ECO:0000256" key="2">
    <source>
        <dbReference type="ARBA" id="ARBA00023125"/>
    </source>
</evidence>
<dbReference type="KEGG" id="aoc:Aocu_07100"/>
<dbReference type="InterPro" id="IPR010499">
    <property type="entry name" value="AraC_E-bd"/>
</dbReference>
<dbReference type="PROSITE" id="PS01124">
    <property type="entry name" value="HTH_ARAC_FAMILY_2"/>
    <property type="match status" value="1"/>
</dbReference>
<dbReference type="SUPFAM" id="SSF55136">
    <property type="entry name" value="Probable bacterial effector-binding domain"/>
    <property type="match status" value="1"/>
</dbReference>
<dbReference type="OrthoDB" id="9816011at2"/>
<dbReference type="GO" id="GO:0043565">
    <property type="term" value="F:sequence-specific DNA binding"/>
    <property type="evidence" value="ECO:0007669"/>
    <property type="project" value="InterPro"/>
</dbReference>
<evidence type="ECO:0000313" key="6">
    <source>
        <dbReference type="Proteomes" id="UP000032434"/>
    </source>
</evidence>
<reference evidence="6" key="1">
    <citation type="submission" date="2014-05" db="EMBL/GenBank/DDBJ databases">
        <authorList>
            <person name="Kube M."/>
        </authorList>
    </citation>
    <scope>NUCLEOTIDE SEQUENCE [LARGE SCALE GENOMIC DNA]</scope>
</reference>
<keyword evidence="3" id="KW-0804">Transcription</keyword>
<evidence type="ECO:0000256" key="3">
    <source>
        <dbReference type="ARBA" id="ARBA00023163"/>
    </source>
</evidence>
<dbReference type="InterPro" id="IPR011256">
    <property type="entry name" value="Reg_factor_effector_dom_sf"/>
</dbReference>
<protein>
    <submittedName>
        <fullName evidence="5">Transcriptional regulator, AraC family</fullName>
    </submittedName>
</protein>
<dbReference type="InterPro" id="IPR018060">
    <property type="entry name" value="HTH_AraC"/>
</dbReference>
<dbReference type="Proteomes" id="UP000032434">
    <property type="component" value="Chromosome 1"/>
</dbReference>
<dbReference type="SUPFAM" id="SSF46689">
    <property type="entry name" value="Homeodomain-like"/>
    <property type="match status" value="2"/>
</dbReference>
<dbReference type="Gene3D" id="1.10.10.60">
    <property type="entry name" value="Homeodomain-like"/>
    <property type="match status" value="2"/>
</dbReference>
<dbReference type="InterPro" id="IPR009057">
    <property type="entry name" value="Homeodomain-like_sf"/>
</dbReference>
<gene>
    <name evidence="5" type="ORF">Aocu_07100</name>
</gene>
<dbReference type="PANTHER" id="PTHR47504:SF5">
    <property type="entry name" value="RIGHT ORIGIN-BINDING PROTEIN"/>
    <property type="match status" value="1"/>
</dbReference>
<name>A0A061AAC6_9MOLU</name>
<feature type="domain" description="HTH araC/xylS-type" evidence="4">
    <location>
        <begin position="8"/>
        <end position="106"/>
    </location>
</feature>
<dbReference type="PATRIC" id="fig|35623.3.peg.710"/>
<dbReference type="GO" id="GO:0003700">
    <property type="term" value="F:DNA-binding transcription factor activity"/>
    <property type="evidence" value="ECO:0007669"/>
    <property type="project" value="InterPro"/>
</dbReference>
<dbReference type="HOGENOM" id="CLU_000445_81_1_14"/>
<sequence>MDYKEHITKTIDYIEQNLTNEIDLTTCAKTCGYSEYHFLRVFKEVTGLTPADYIRKRRLSEIAKRISSDAEPISEIAFLYGFNSKENFTRAFKTEHHILPTEYKFAQNSLKLYEPLSFEIKQFCVKPEIITIQSFSLTVYKSDENYPPNFWNKYNSKKLSYRLSGQKTCEDFGVNIWNHTEKRLDYFIGIQTENAIGDISGTQEIKIIGGLYAVFQTPKTNHANFINTINSTWEYINTVWLPQSCYKRTGNYELESYIEESRVFSEKIYIPIELK</sequence>
<evidence type="ECO:0000313" key="5">
    <source>
        <dbReference type="EMBL" id="CDR30783.1"/>
    </source>
</evidence>
<evidence type="ECO:0000259" key="4">
    <source>
        <dbReference type="PROSITE" id="PS01124"/>
    </source>
</evidence>
<dbReference type="InterPro" id="IPR029441">
    <property type="entry name" value="Cass2"/>
</dbReference>
<dbReference type="SMART" id="SM00342">
    <property type="entry name" value="HTH_ARAC"/>
    <property type="match status" value="1"/>
</dbReference>
<dbReference type="RefSeq" id="WP_045749289.1">
    <property type="nucleotide sequence ID" value="NZ_FUZK01000001.1"/>
</dbReference>
<dbReference type="SMART" id="SM00871">
    <property type="entry name" value="AraC_E_bind"/>
    <property type="match status" value="1"/>
</dbReference>
<evidence type="ECO:0000256" key="1">
    <source>
        <dbReference type="ARBA" id="ARBA00023015"/>
    </source>
</evidence>
<keyword evidence="1" id="KW-0805">Transcription regulation</keyword>